<protein>
    <submittedName>
        <fullName evidence="2">Uncharacterized protein</fullName>
    </submittedName>
</protein>
<feature type="compositionally biased region" description="Polar residues" evidence="1">
    <location>
        <begin position="191"/>
        <end position="203"/>
    </location>
</feature>
<dbReference type="EMBL" id="CP016616">
    <property type="protein sequence ID" value="ANY78688.1"/>
    <property type="molecule type" value="Genomic_DNA"/>
</dbReference>
<dbReference type="RefSeq" id="WP_099509690.1">
    <property type="nucleotide sequence ID" value="NZ_CP016616.1"/>
</dbReference>
<feature type="region of interest" description="Disordered" evidence="1">
    <location>
        <begin position="189"/>
        <end position="213"/>
    </location>
</feature>
<reference evidence="2" key="1">
    <citation type="submission" date="2016-07" db="EMBL/GenBank/DDBJ databases">
        <title>Microvirga ossetica sp. nov. a new species of rhizobia isolated from root nodules of the legume species Vicia alpestris Steven originated from North Ossetia region in the Caucasus.</title>
        <authorList>
            <person name="Safronova V.I."/>
            <person name="Kuznetsova I.G."/>
            <person name="Sazanova A.L."/>
            <person name="Belimov A."/>
            <person name="Andronov E."/>
            <person name="Osledkin Y.S."/>
            <person name="Onishchuk O.P."/>
            <person name="Kurchak O.N."/>
            <person name="Shaposhnikov A.I."/>
            <person name="Willems A."/>
            <person name="Tikhonovich I.A."/>
        </authorList>
    </citation>
    <scope>NUCLEOTIDE SEQUENCE [LARGE SCALE GENOMIC DNA]</scope>
    <source>
        <strain evidence="2">V5/3M</strain>
    </source>
</reference>
<dbReference type="AlphaFoldDB" id="A0A1B2EFE2"/>
<dbReference type="OrthoDB" id="8003401at2"/>
<evidence type="ECO:0000313" key="2">
    <source>
        <dbReference type="EMBL" id="ANY78688.1"/>
    </source>
</evidence>
<sequence length="529" mass="55709">MIGHDEFGLRSFTAELLAASLIGLALLGPAAAQNLSIPDSTLDAAAADRESASDFRNLLPLLLTSPDRRQLAAELESLIRRGDVTAAENSLNAAIEVGTLAIVLADHIKDPNFLKALQELGIRGEARPAAAAGEIVQTATSDACPLAPTSANLADMQQALEREQSFSSTVSQTLNGLTQEHNALAERLATETETQSAKASEIQQALERERQRSDAARIELARLQEENRSLRTTREQDNAAGSSKTAELEALLGKEREQAAAAARQLAGAQKDLRDLQASRSESMASQSTRVAELEKALARSQTRSDILNQALTEAEEDLRMLQEPLRPSAAPVVFRIAAAGAEPPLAAPVPEDIPVQATASLPASPVAGAPALTLPGAASTPSERVPTSVVVASLPEGIQPLPLAQRSLDPARVLPPAVSVPKSEPNPASEPKPAAAVEPPKAEDRLTARAQELLHKGDVSGARLLLERAMGSGNARAAFLLAETFDPNMLSQLGVRGIRGDAARARELYAQARALGIAQAGERIEALK</sequence>
<accession>A0A1B2EFE2</accession>
<organism evidence="2">
    <name type="scientific">Microvirga ossetica</name>
    <dbReference type="NCBI Taxonomy" id="1882682"/>
    <lineage>
        <taxon>Bacteria</taxon>
        <taxon>Pseudomonadati</taxon>
        <taxon>Pseudomonadota</taxon>
        <taxon>Alphaproteobacteria</taxon>
        <taxon>Hyphomicrobiales</taxon>
        <taxon>Methylobacteriaceae</taxon>
        <taxon>Microvirga</taxon>
    </lineage>
</organism>
<evidence type="ECO:0000256" key="1">
    <source>
        <dbReference type="SAM" id="MobiDB-lite"/>
    </source>
</evidence>
<gene>
    <name evidence="2" type="ORF">BB934_11005</name>
</gene>
<feature type="region of interest" description="Disordered" evidence="1">
    <location>
        <begin position="416"/>
        <end position="442"/>
    </location>
</feature>
<name>A0A1B2EFE2_9HYPH</name>
<dbReference type="KEGG" id="moc:BB934_11005"/>
<proteinExistence type="predicted"/>
<feature type="compositionally biased region" description="Low complexity" evidence="1">
    <location>
        <begin position="428"/>
        <end position="440"/>
    </location>
</feature>